<feature type="transmembrane region" description="Helical" evidence="2">
    <location>
        <begin position="120"/>
        <end position="137"/>
    </location>
</feature>
<evidence type="ECO:0000256" key="2">
    <source>
        <dbReference type="SAM" id="Phobius"/>
    </source>
</evidence>
<feature type="region of interest" description="Disordered" evidence="1">
    <location>
        <begin position="1"/>
        <end position="30"/>
    </location>
</feature>
<reference evidence="3 5" key="2">
    <citation type="journal article" date="2014" name="BMC Genomics">
        <title>An improved genome release (version Mt4.0) for the model legume Medicago truncatula.</title>
        <authorList>
            <person name="Tang H."/>
            <person name="Krishnakumar V."/>
            <person name="Bidwell S."/>
            <person name="Rosen B."/>
            <person name="Chan A."/>
            <person name="Zhou S."/>
            <person name="Gentzbittel L."/>
            <person name="Childs K.L."/>
            <person name="Yandell M."/>
            <person name="Gundlach H."/>
            <person name="Mayer K.F."/>
            <person name="Schwartz D.C."/>
            <person name="Town C.D."/>
        </authorList>
    </citation>
    <scope>GENOME REANNOTATION</scope>
    <source>
        <strain evidence="4 5">cv. Jemalong A17</strain>
    </source>
</reference>
<evidence type="ECO:0000256" key="1">
    <source>
        <dbReference type="SAM" id="MobiDB-lite"/>
    </source>
</evidence>
<dbReference type="Proteomes" id="UP000002051">
    <property type="component" value="Unassembled WGS sequence"/>
</dbReference>
<keyword evidence="2" id="KW-1133">Transmembrane helix</keyword>
<keyword evidence="2" id="KW-0472">Membrane</keyword>
<feature type="compositionally biased region" description="Low complexity" evidence="1">
    <location>
        <begin position="1"/>
        <end position="17"/>
    </location>
</feature>
<keyword evidence="5" id="KW-1185">Reference proteome</keyword>
<sequence length="138" mass="15690">MSSSRGNSNNRGSHSYSIFRNGGRAHSTSGRFQEMQQSMLPVYGCNLPMKDDDIIPGATPMIRVDHVMEVSLEEDRSRVEGINIQEACSKCSNIEEVMKTFESIEVAKWKTKYKAERKKVMWVALTLMISWVFCVCLC</sequence>
<evidence type="ECO:0000313" key="3">
    <source>
        <dbReference type="EMBL" id="AES77817.1"/>
    </source>
</evidence>
<name>G7KS13_MEDTR</name>
<dbReference type="PaxDb" id="3880-AES77817"/>
<gene>
    <name evidence="3" type="ordered locus">MTR_7g017560</name>
</gene>
<evidence type="ECO:0000313" key="5">
    <source>
        <dbReference type="Proteomes" id="UP000002051"/>
    </source>
</evidence>
<dbReference type="EnsemblPlants" id="AES77817">
    <property type="protein sequence ID" value="AES77817"/>
    <property type="gene ID" value="MTR_7g017560"/>
</dbReference>
<keyword evidence="2 3" id="KW-0812">Transmembrane</keyword>
<proteinExistence type="predicted"/>
<protein>
    <submittedName>
        <fullName evidence="3">Transmembrane protein, putative</fullName>
    </submittedName>
</protein>
<dbReference type="HOGENOM" id="CLU_131754_0_0_1"/>
<reference evidence="4" key="3">
    <citation type="submission" date="2015-04" db="UniProtKB">
        <authorList>
            <consortium name="EnsemblPlants"/>
        </authorList>
    </citation>
    <scope>IDENTIFICATION</scope>
    <source>
        <strain evidence="4">cv. Jemalong A17</strain>
    </source>
</reference>
<reference evidence="3 5" key="1">
    <citation type="journal article" date="2011" name="Nature">
        <title>The Medicago genome provides insight into the evolution of rhizobial symbioses.</title>
        <authorList>
            <person name="Young N.D."/>
            <person name="Debelle F."/>
            <person name="Oldroyd G.E."/>
            <person name="Geurts R."/>
            <person name="Cannon S.B."/>
            <person name="Udvardi M.K."/>
            <person name="Benedito V.A."/>
            <person name="Mayer K.F."/>
            <person name="Gouzy J."/>
            <person name="Schoof H."/>
            <person name="Van de Peer Y."/>
            <person name="Proost S."/>
            <person name="Cook D.R."/>
            <person name="Meyers B.C."/>
            <person name="Spannagl M."/>
            <person name="Cheung F."/>
            <person name="De Mita S."/>
            <person name="Krishnakumar V."/>
            <person name="Gundlach H."/>
            <person name="Zhou S."/>
            <person name="Mudge J."/>
            <person name="Bharti A.K."/>
            <person name="Murray J.D."/>
            <person name="Naoumkina M.A."/>
            <person name="Rosen B."/>
            <person name="Silverstein K.A."/>
            <person name="Tang H."/>
            <person name="Rombauts S."/>
            <person name="Zhao P.X."/>
            <person name="Zhou P."/>
            <person name="Barbe V."/>
            <person name="Bardou P."/>
            <person name="Bechner M."/>
            <person name="Bellec A."/>
            <person name="Berger A."/>
            <person name="Berges H."/>
            <person name="Bidwell S."/>
            <person name="Bisseling T."/>
            <person name="Choisne N."/>
            <person name="Couloux A."/>
            <person name="Denny R."/>
            <person name="Deshpande S."/>
            <person name="Dai X."/>
            <person name="Doyle J.J."/>
            <person name="Dudez A.M."/>
            <person name="Farmer A.D."/>
            <person name="Fouteau S."/>
            <person name="Franken C."/>
            <person name="Gibelin C."/>
            <person name="Gish J."/>
            <person name="Goldstein S."/>
            <person name="Gonzalez A.J."/>
            <person name="Green P.J."/>
            <person name="Hallab A."/>
            <person name="Hartog M."/>
            <person name="Hua A."/>
            <person name="Humphray S.J."/>
            <person name="Jeong D.H."/>
            <person name="Jing Y."/>
            <person name="Jocker A."/>
            <person name="Kenton S.M."/>
            <person name="Kim D.J."/>
            <person name="Klee K."/>
            <person name="Lai H."/>
            <person name="Lang C."/>
            <person name="Lin S."/>
            <person name="Macmil S.L."/>
            <person name="Magdelenat G."/>
            <person name="Matthews L."/>
            <person name="McCorrison J."/>
            <person name="Monaghan E.L."/>
            <person name="Mun J.H."/>
            <person name="Najar F.Z."/>
            <person name="Nicholson C."/>
            <person name="Noirot C."/>
            <person name="O'Bleness M."/>
            <person name="Paule C.R."/>
            <person name="Poulain J."/>
            <person name="Prion F."/>
            <person name="Qin B."/>
            <person name="Qu C."/>
            <person name="Retzel E.F."/>
            <person name="Riddle C."/>
            <person name="Sallet E."/>
            <person name="Samain S."/>
            <person name="Samson N."/>
            <person name="Sanders I."/>
            <person name="Saurat O."/>
            <person name="Scarpelli C."/>
            <person name="Schiex T."/>
            <person name="Segurens B."/>
            <person name="Severin A.J."/>
            <person name="Sherrier D.J."/>
            <person name="Shi R."/>
            <person name="Sims S."/>
            <person name="Singer S.R."/>
            <person name="Sinharoy S."/>
            <person name="Sterck L."/>
            <person name="Viollet A."/>
            <person name="Wang B.B."/>
            <person name="Wang K."/>
            <person name="Wang M."/>
            <person name="Wang X."/>
            <person name="Warfsmann J."/>
            <person name="Weissenbach J."/>
            <person name="White D.D."/>
            <person name="White J.D."/>
            <person name="Wiley G.B."/>
            <person name="Wincker P."/>
            <person name="Xing Y."/>
            <person name="Yang L."/>
            <person name="Yao Z."/>
            <person name="Ying F."/>
            <person name="Zhai J."/>
            <person name="Zhou L."/>
            <person name="Zuber A."/>
            <person name="Denarie J."/>
            <person name="Dixon R.A."/>
            <person name="May G.D."/>
            <person name="Schwartz D.C."/>
            <person name="Rogers J."/>
            <person name="Quetier F."/>
            <person name="Town C.D."/>
            <person name="Roe B.A."/>
        </authorList>
    </citation>
    <scope>NUCLEOTIDE SEQUENCE [LARGE SCALE GENOMIC DNA]</scope>
    <source>
        <strain evidence="3">A17</strain>
        <strain evidence="4 5">cv. Jemalong A17</strain>
    </source>
</reference>
<dbReference type="AlphaFoldDB" id="G7KS13"/>
<accession>G7KS13</accession>
<organism evidence="3 5">
    <name type="scientific">Medicago truncatula</name>
    <name type="common">Barrel medic</name>
    <name type="synonym">Medicago tribuloides</name>
    <dbReference type="NCBI Taxonomy" id="3880"/>
    <lineage>
        <taxon>Eukaryota</taxon>
        <taxon>Viridiplantae</taxon>
        <taxon>Streptophyta</taxon>
        <taxon>Embryophyta</taxon>
        <taxon>Tracheophyta</taxon>
        <taxon>Spermatophyta</taxon>
        <taxon>Magnoliopsida</taxon>
        <taxon>eudicotyledons</taxon>
        <taxon>Gunneridae</taxon>
        <taxon>Pentapetalae</taxon>
        <taxon>rosids</taxon>
        <taxon>fabids</taxon>
        <taxon>Fabales</taxon>
        <taxon>Fabaceae</taxon>
        <taxon>Papilionoideae</taxon>
        <taxon>50 kb inversion clade</taxon>
        <taxon>NPAAA clade</taxon>
        <taxon>Hologalegina</taxon>
        <taxon>IRL clade</taxon>
        <taxon>Trifolieae</taxon>
        <taxon>Medicago</taxon>
    </lineage>
</organism>
<evidence type="ECO:0000313" key="4">
    <source>
        <dbReference type="EnsemblPlants" id="AES77817"/>
    </source>
</evidence>
<dbReference type="EMBL" id="CM001223">
    <property type="protein sequence ID" value="AES77817.1"/>
    <property type="molecule type" value="Genomic_DNA"/>
</dbReference>